<gene>
    <name evidence="8" type="ORF">NCTC11190_02061</name>
</gene>
<reference evidence="8 9" key="1">
    <citation type="submission" date="2018-06" db="EMBL/GenBank/DDBJ databases">
        <authorList>
            <consortium name="Pathogen Informatics"/>
            <person name="Doyle S."/>
        </authorList>
    </citation>
    <scope>NUCLEOTIDE SEQUENCE [LARGE SCALE GENOMIC DNA]</scope>
    <source>
        <strain evidence="8 9">NCTC11190</strain>
    </source>
</reference>
<evidence type="ECO:0000256" key="1">
    <source>
        <dbReference type="ARBA" id="ARBA00004167"/>
    </source>
</evidence>
<evidence type="ECO:0000313" key="8">
    <source>
        <dbReference type="EMBL" id="SUE34826.1"/>
    </source>
</evidence>
<proteinExistence type="predicted"/>
<keyword evidence="4 6" id="KW-0472">Membrane</keyword>
<dbReference type="Pfam" id="PF04357">
    <property type="entry name" value="TamB"/>
    <property type="match status" value="1"/>
</dbReference>
<dbReference type="GO" id="GO:0005886">
    <property type="term" value="C:plasma membrane"/>
    <property type="evidence" value="ECO:0007669"/>
    <property type="project" value="InterPro"/>
</dbReference>
<name>A0A379MTU4_9BACT</name>
<dbReference type="EMBL" id="UGVL01000001">
    <property type="protein sequence ID" value="SUE34826.1"/>
    <property type="molecule type" value="Genomic_DNA"/>
</dbReference>
<feature type="region of interest" description="Disordered" evidence="5">
    <location>
        <begin position="1563"/>
        <end position="1612"/>
    </location>
</feature>
<evidence type="ECO:0000256" key="4">
    <source>
        <dbReference type="ARBA" id="ARBA00023136"/>
    </source>
</evidence>
<dbReference type="InterPro" id="IPR007452">
    <property type="entry name" value="TamB_C"/>
</dbReference>
<dbReference type="PANTHER" id="PTHR36985">
    <property type="entry name" value="TRANSLOCATION AND ASSEMBLY MODULE SUBUNIT TAMB"/>
    <property type="match status" value="1"/>
</dbReference>
<evidence type="ECO:0000259" key="7">
    <source>
        <dbReference type="Pfam" id="PF04357"/>
    </source>
</evidence>
<evidence type="ECO:0000256" key="3">
    <source>
        <dbReference type="ARBA" id="ARBA00022989"/>
    </source>
</evidence>
<feature type="transmembrane region" description="Helical" evidence="6">
    <location>
        <begin position="12"/>
        <end position="29"/>
    </location>
</feature>
<keyword evidence="3 6" id="KW-1133">Transmembrane helix</keyword>
<dbReference type="Proteomes" id="UP000255233">
    <property type="component" value="Unassembled WGS sequence"/>
</dbReference>
<feature type="compositionally biased region" description="Basic and acidic residues" evidence="5">
    <location>
        <begin position="1570"/>
        <end position="1588"/>
    </location>
</feature>
<protein>
    <submittedName>
        <fullName evidence="8">Family of uncharacterized function (DUF490)</fullName>
    </submittedName>
</protein>
<evidence type="ECO:0000313" key="9">
    <source>
        <dbReference type="Proteomes" id="UP000255233"/>
    </source>
</evidence>
<dbReference type="RefSeq" id="WP_051214467.1">
    <property type="nucleotide sequence ID" value="NZ_UGVL01000001.1"/>
</dbReference>
<dbReference type="STRING" id="880526.GCA_000427365_01757"/>
<feature type="domain" description="Translocation and assembly module TamB C-terminal" evidence="7">
    <location>
        <begin position="1129"/>
        <end position="1528"/>
    </location>
</feature>
<evidence type="ECO:0000256" key="5">
    <source>
        <dbReference type="SAM" id="MobiDB-lite"/>
    </source>
</evidence>
<evidence type="ECO:0000256" key="6">
    <source>
        <dbReference type="SAM" id="Phobius"/>
    </source>
</evidence>
<organism evidence="8 9">
    <name type="scientific">Rikenella microfusus</name>
    <dbReference type="NCBI Taxonomy" id="28139"/>
    <lineage>
        <taxon>Bacteria</taxon>
        <taxon>Pseudomonadati</taxon>
        <taxon>Bacteroidota</taxon>
        <taxon>Bacteroidia</taxon>
        <taxon>Bacteroidales</taxon>
        <taxon>Rikenellaceae</taxon>
        <taxon>Rikenella</taxon>
    </lineage>
</organism>
<evidence type="ECO:0000256" key="2">
    <source>
        <dbReference type="ARBA" id="ARBA00022692"/>
    </source>
</evidence>
<sequence length="1612" mass="173206">MIRKIVKYTLRALAVLLGLAVLAIVALYLPPVQDFIKKKAVAYVSDHFDMRLSVEQLRLKFPLRLAIDDAEAITGAGDTLFTCGSLRADVALLPLVRGEAVVRQLAFGDASFHLTDTAGALDLQVRVREFTLEADPVDLGAQVAHISSVRLGGGDVRLVLGQAEPDTATVADTASAPVLWKIIADQLTLDDIAFSMQTDPVTALTARIASGRIDSCAVDLGAQLIAAADVLIEKGDYAYRTDTAAASPPTVSEVPEPADTAVAQPWTVRVAKVRLAENAARYGLPYGTPAEGFDPNHIEVNGLNLSLDSVFNRGTEIRAILADLTFTERSGLTVTGAEGHVAMDSAGYALRNFRLQTSASAIRIGATVGAGIASMEEATPMEATLAATLGTDDLFRLIEVGDTLRRELAGRELTIDTRLSGTLGDLRLNKLVLAMPQIADFVAEGRVRSVAAPDRLEGKASFGGALHAPRLAAPFLPEGVALTPVRFGGEAQAVSGLYRGRANVRAAEGKIALSGSFNPKKERYEADIEIDSLPLFRFLPADSLGYATLTFRAAGNGFDFFSPKTSAQAELRIAQAEYDRFDYKNMGLTVQLADNRLEGRLTSDNDALAADLRLGGVLTDRRQEAAIDGTVSRLDFERMRFTAEPASAAMRLDVQASATDAGAYAARITFDSLKIKYGTFENTVPRTLLSAATDTAGVQAGITSGDLKLDFRSAAGIDSLASAFARTAAEVQRQVMAGKIDTDTLERLLPPFRFGFTAGRGNVLSEYLRAQGAGFGQVSLTASAADGEPFGFRAEIDQFSTQGIVLDTLTAGIGGRNGQLQYFVRLANRPGNMNRMGLIALYGHAEGNAGQVTLSQRDREGRKGLDLGVRATLEDSTVTATLIPQHPILGFSEWTVNDGNYVRYGFDRTLAADLRVTRAGQSFSLQSATGEDMPSGSVRLGLQGIDIAGALRLLPTAPPVGGRLGTDLVFGMADSTVAARGRVTIDTLMYDNRRVGDIGLNLAYRTDTLAGQQGMLALTIDRRTALTVDGRYNPADSAAAVRLTADIPGIPLAAANPFLPEGSGSLSGWLRGHVEADGRPESLRLGGSLAFDSTAVDVAAIGTRFGITDTPIVLDGEKVLFEDFGLIAPNKHRLTVNGNIDLGDFSRMTADLRVRASDFQLVDVPRSKGSMVFGQASADLSARVRGPLDALDIRGDVNLLTGTEVTYVMQDSPAGIEDKSQNVVTFTAFNDTTTVYAVRPPSMLRLGGIDMLMNVAIDPDVQVSVYLSEDGQNRINLQGGGNLTYSMNRLGDTRFAGKYELSGGRVRYSPPVISTKDFTITPGGYVSWTGDIADPSFAIRAVETVRTTVTMEDQTSRQVNFQISINISGSLENLDIRFDLAAPEDLTLQNQLASLTAEQRQNQAMSLLIYNTYSGPGTSAKVNTGNPLNSFIAKELNQWAQNSLKGVDLSFGVDSYDDPSAGPEGTRTDYSYKLSKKFFDNRVRVTVGGKVSTGGDPNENAAENLVDDISLEYQLTRRDNMYLKLFRETNFESILEGEVTETGVGFGVRKKVLKLGDLFKPTKSAAQRTGKTEMSRKERKAERKTRREEKRRKRQANKEAAVKTEEPARQTE</sequence>
<comment type="subcellular location">
    <subcellularLocation>
        <location evidence="1">Membrane</location>
        <topology evidence="1">Single-pass membrane protein</topology>
    </subcellularLocation>
</comment>
<feature type="compositionally biased region" description="Basic and acidic residues" evidence="5">
    <location>
        <begin position="1596"/>
        <end position="1612"/>
    </location>
</feature>
<dbReference type="PANTHER" id="PTHR36985:SF1">
    <property type="entry name" value="TRANSLOCATION AND ASSEMBLY MODULE SUBUNIT TAMB"/>
    <property type="match status" value="1"/>
</dbReference>
<dbReference type="GO" id="GO:0009306">
    <property type="term" value="P:protein secretion"/>
    <property type="evidence" value="ECO:0007669"/>
    <property type="project" value="InterPro"/>
</dbReference>
<accession>A0A379MTU4</accession>
<dbReference type="OrthoDB" id="9811276at2"/>
<keyword evidence="2 6" id="KW-0812">Transmembrane</keyword>
<keyword evidence="9" id="KW-1185">Reference proteome</keyword>